<dbReference type="Pfam" id="PF00589">
    <property type="entry name" value="Phage_integrase"/>
    <property type="match status" value="1"/>
</dbReference>
<dbReference type="PANTHER" id="PTHR30349">
    <property type="entry name" value="PHAGE INTEGRASE-RELATED"/>
    <property type="match status" value="1"/>
</dbReference>
<evidence type="ECO:0000313" key="3">
    <source>
        <dbReference type="EMBL" id="NNJ31387.1"/>
    </source>
</evidence>
<dbReference type="Gene3D" id="1.10.443.10">
    <property type="entry name" value="Intergrase catalytic core"/>
    <property type="match status" value="1"/>
</dbReference>
<evidence type="ECO:0000313" key="4">
    <source>
        <dbReference type="Proteomes" id="UP000539052"/>
    </source>
</evidence>
<dbReference type="PROSITE" id="PS51898">
    <property type="entry name" value="TYR_RECOMBINASE"/>
    <property type="match status" value="1"/>
</dbReference>
<keyword evidence="4" id="KW-1185">Reference proteome</keyword>
<evidence type="ECO:0000259" key="2">
    <source>
        <dbReference type="PROSITE" id="PS51898"/>
    </source>
</evidence>
<keyword evidence="1" id="KW-0233">DNA recombination</keyword>
<proteinExistence type="predicted"/>
<protein>
    <submittedName>
        <fullName evidence="3">Tyrosine-type recombinase/integrase</fullName>
    </submittedName>
</protein>
<dbReference type="PANTHER" id="PTHR30349:SF82">
    <property type="entry name" value="INTEGRASE_RECOMBINASE YOEC-RELATED"/>
    <property type="match status" value="1"/>
</dbReference>
<comment type="caution">
    <text evidence="3">The sequence shown here is derived from an EMBL/GenBank/DDBJ whole genome shotgun (WGS) entry which is preliminary data.</text>
</comment>
<dbReference type="InterPro" id="IPR013762">
    <property type="entry name" value="Integrase-like_cat_sf"/>
</dbReference>
<dbReference type="InterPro" id="IPR050090">
    <property type="entry name" value="Tyrosine_recombinase_XerCD"/>
</dbReference>
<dbReference type="RefSeq" id="WP_170822524.1">
    <property type="nucleotide sequence ID" value="NZ_JAAOXG010000036.1"/>
</dbReference>
<gene>
    <name evidence="3" type="ORF">G9470_16560</name>
</gene>
<sequence>MKNVSVEAMTVHVLELLREVGVPPKRLKDYKYCGFGEIVKYFNAQGSTAYSAVVMDSYMEHIRELYEEDEISRWKWQQIRKTAAWLEEFYASRTVTLEPLSKWEVLHNPLRREPTREELLDTENLFGLVHRTKRELLNFNLSEKSIRNYTYDGFDAILRYCTQHEITKYSKAALADFVSNARSAYENRQLCRSVYQNARKAAALLEEYHDTGKLNWHYLPAWDTKVLTPLFSHAVDNYCETNRHNQTLAEGTIATSKSAIRQFLFCVEDMGFHDFSTMTRRTVNDCITILAPKYPCGMKSCIPAIRSFLAFLHYKGLTVEALQTAIPETSAPRRAIRHGFSPKELEQLLSAPDRTTTTGKRDYAMMLLAVQTGLRVVDISGLTFQSIDWHRSEFHVIQHKTGRALSLPMEPEVGNALVDYILNGRPACEESFVFLSKDPPYRKLHNRSASSIVSRYVRRCGFDRETIPRRGFHSFRRSFGARLLQSEIPLEMLSELLGHSNMDSSKPYVAVDEVGLRSCAIGLSGIEVKAGGLQW</sequence>
<dbReference type="InterPro" id="IPR011010">
    <property type="entry name" value="DNA_brk_join_enz"/>
</dbReference>
<feature type="domain" description="Tyr recombinase" evidence="2">
    <location>
        <begin position="335"/>
        <end position="521"/>
    </location>
</feature>
<name>A0ABX1VU86_9FIRM</name>
<dbReference type="InterPro" id="IPR002104">
    <property type="entry name" value="Integrase_catalytic"/>
</dbReference>
<dbReference type="CDD" id="cd01188">
    <property type="entry name" value="INT_RitA_C_like"/>
    <property type="match status" value="1"/>
</dbReference>
<dbReference type="EMBL" id="JAAOXG010000036">
    <property type="protein sequence ID" value="NNJ31387.1"/>
    <property type="molecule type" value="Genomic_DNA"/>
</dbReference>
<evidence type="ECO:0000256" key="1">
    <source>
        <dbReference type="ARBA" id="ARBA00023172"/>
    </source>
</evidence>
<accession>A0ABX1VU86</accession>
<organism evidence="3 4">
    <name type="scientific">Lacrimispora defluvii</name>
    <dbReference type="NCBI Taxonomy" id="2719233"/>
    <lineage>
        <taxon>Bacteria</taxon>
        <taxon>Bacillati</taxon>
        <taxon>Bacillota</taxon>
        <taxon>Clostridia</taxon>
        <taxon>Lachnospirales</taxon>
        <taxon>Lachnospiraceae</taxon>
        <taxon>Lacrimispora</taxon>
    </lineage>
</organism>
<reference evidence="3 4" key="1">
    <citation type="submission" date="2020-03" db="EMBL/GenBank/DDBJ databases">
        <title>Genome Sequence of industrial isolate, B5A.</title>
        <authorList>
            <person name="Sharma S."/>
            <person name="Patil P.B."/>
            <person name="Korpole S."/>
        </authorList>
    </citation>
    <scope>NUCLEOTIDE SEQUENCE [LARGE SCALE GENOMIC DNA]</scope>
    <source>
        <strain evidence="3 4">PI-S10-B5A</strain>
    </source>
</reference>
<dbReference type="SUPFAM" id="SSF56349">
    <property type="entry name" value="DNA breaking-rejoining enzymes"/>
    <property type="match status" value="1"/>
</dbReference>
<dbReference type="Proteomes" id="UP000539052">
    <property type="component" value="Unassembled WGS sequence"/>
</dbReference>